<sequence>MSSAPKKRKIEIVKETVVKETKSKDTVAKEAEVKETESKETVVKETESKDKSDDEENNQEKLNTVIAKTDNESEDPTMSDRKKDSVENEFQRLVNEAMEEVKKAKKEGDSGKQERYVNLRKRLNETVRYNLDDSEDELDKQPLSFVSEAGTPKAQKVRQGKGIAKTPKSGIKTANQGVVTPDTAKKELKKDVDVYDFTDTEMSDHEDPSGFKPKYVSNIQKSPIGAKKLPFVSTPLSQNQTDEQQVSEELPKDECEDVQNVNDDKGESATYDIAKTVEPLKIKLSKIKPFKEKRHKHKKKKKKKDRDRKDCVREDYKSDLGENSEGSNIVPENSDNSDIKPVKLDNVKSVESVGMESVSNDGDDENGTSDKQNKKPSKLKEKKHICEFCNLGFSQKCDLRRHVMIHTVLLDIHKCIDPSKNIYICSECYEEFIDETLYAEHIKTHDLGVIACNVCTLIFSDKHSLETHLCTLGVDRGSSDSDKTPPNREDDKPVQVLCEICDLEFNDQDQLSLHLPSHDNDKGSFMCDLCSEIFTVRKRLKQHSSVHERGQQEAIVGSGVNKEQSTVLENSQKRNLRDKRPSS</sequence>
<feature type="domain" description="C2H2-type" evidence="7">
    <location>
        <begin position="496"/>
        <end position="523"/>
    </location>
</feature>
<name>A0ABY7F0L1_MYAAR</name>
<accession>A0ABY7F0L1</accession>
<dbReference type="InterPro" id="IPR013087">
    <property type="entry name" value="Znf_C2H2_type"/>
</dbReference>
<dbReference type="InterPro" id="IPR036236">
    <property type="entry name" value="Znf_C2H2_sf"/>
</dbReference>
<evidence type="ECO:0000256" key="4">
    <source>
        <dbReference type="ARBA" id="ARBA00022833"/>
    </source>
</evidence>
<feature type="region of interest" description="Disordered" evidence="6">
    <location>
        <begin position="133"/>
        <end position="178"/>
    </location>
</feature>
<feature type="region of interest" description="Disordered" evidence="6">
    <location>
        <begin position="21"/>
        <end position="86"/>
    </location>
</feature>
<evidence type="ECO:0000313" key="8">
    <source>
        <dbReference type="EMBL" id="WAR15727.1"/>
    </source>
</evidence>
<dbReference type="SMART" id="SM00355">
    <property type="entry name" value="ZnF_C2H2"/>
    <property type="match status" value="5"/>
</dbReference>
<evidence type="ECO:0000256" key="1">
    <source>
        <dbReference type="ARBA" id="ARBA00022723"/>
    </source>
</evidence>
<evidence type="ECO:0000256" key="5">
    <source>
        <dbReference type="PROSITE-ProRule" id="PRU00042"/>
    </source>
</evidence>
<reference evidence="8" key="1">
    <citation type="submission" date="2022-11" db="EMBL/GenBank/DDBJ databases">
        <title>Centuries of genome instability and evolution in soft-shell clam transmissible cancer (bioRxiv).</title>
        <authorList>
            <person name="Hart S.F.M."/>
            <person name="Yonemitsu M.A."/>
            <person name="Giersch R.M."/>
            <person name="Beal B.F."/>
            <person name="Arriagada G."/>
            <person name="Davis B.W."/>
            <person name="Ostrander E.A."/>
            <person name="Goff S.P."/>
            <person name="Metzger M.J."/>
        </authorList>
    </citation>
    <scope>NUCLEOTIDE SEQUENCE</scope>
    <source>
        <strain evidence="8">MELC-2E11</strain>
        <tissue evidence="8">Siphon/mantle</tissue>
    </source>
</reference>
<evidence type="ECO:0000313" key="9">
    <source>
        <dbReference type="Proteomes" id="UP001164746"/>
    </source>
</evidence>
<feature type="compositionally biased region" description="Basic and acidic residues" evidence="6">
    <location>
        <begin position="21"/>
        <end position="52"/>
    </location>
</feature>
<keyword evidence="9" id="KW-1185">Reference proteome</keyword>
<evidence type="ECO:0000256" key="2">
    <source>
        <dbReference type="ARBA" id="ARBA00022737"/>
    </source>
</evidence>
<dbReference type="EMBL" id="CP111020">
    <property type="protein sequence ID" value="WAR15727.1"/>
    <property type="molecule type" value="Genomic_DNA"/>
</dbReference>
<dbReference type="PANTHER" id="PTHR24379">
    <property type="entry name" value="KRAB AND ZINC FINGER DOMAIN-CONTAINING"/>
    <property type="match status" value="1"/>
</dbReference>
<dbReference type="PROSITE" id="PS00028">
    <property type="entry name" value="ZINC_FINGER_C2H2_1"/>
    <property type="match status" value="4"/>
</dbReference>
<feature type="compositionally biased region" description="Polar residues" evidence="6">
    <location>
        <begin position="561"/>
        <end position="570"/>
    </location>
</feature>
<gene>
    <name evidence="8" type="ORF">MAR_005832</name>
</gene>
<feature type="compositionally biased region" description="Basic residues" evidence="6">
    <location>
        <begin position="283"/>
        <end position="306"/>
    </location>
</feature>
<keyword evidence="4" id="KW-0862">Zinc</keyword>
<evidence type="ECO:0000259" key="7">
    <source>
        <dbReference type="PROSITE" id="PS50157"/>
    </source>
</evidence>
<keyword evidence="3 5" id="KW-0863">Zinc-finger</keyword>
<feature type="domain" description="C2H2-type" evidence="7">
    <location>
        <begin position="384"/>
        <end position="407"/>
    </location>
</feature>
<dbReference type="SUPFAM" id="SSF57667">
    <property type="entry name" value="beta-beta-alpha zinc fingers"/>
    <property type="match status" value="3"/>
</dbReference>
<keyword evidence="2" id="KW-0677">Repeat</keyword>
<feature type="domain" description="C2H2-type" evidence="7">
    <location>
        <begin position="423"/>
        <end position="445"/>
    </location>
</feature>
<dbReference type="Proteomes" id="UP001164746">
    <property type="component" value="Chromosome 9"/>
</dbReference>
<feature type="compositionally biased region" description="Polar residues" evidence="6">
    <location>
        <begin position="234"/>
        <end position="244"/>
    </location>
</feature>
<feature type="compositionally biased region" description="Basic and acidic residues" evidence="6">
    <location>
        <begin position="307"/>
        <end position="320"/>
    </location>
</feature>
<feature type="region of interest" description="Disordered" evidence="6">
    <location>
        <begin position="226"/>
        <end position="376"/>
    </location>
</feature>
<evidence type="ECO:0000256" key="3">
    <source>
        <dbReference type="ARBA" id="ARBA00022771"/>
    </source>
</evidence>
<proteinExistence type="predicted"/>
<dbReference type="PANTHER" id="PTHR24379:SF121">
    <property type="entry name" value="C2H2-TYPE DOMAIN-CONTAINING PROTEIN"/>
    <property type="match status" value="1"/>
</dbReference>
<feature type="compositionally biased region" description="Basic and acidic residues" evidence="6">
    <location>
        <begin position="337"/>
        <end position="348"/>
    </location>
</feature>
<feature type="domain" description="C2H2-type" evidence="7">
    <location>
        <begin position="525"/>
        <end position="552"/>
    </location>
</feature>
<dbReference type="Gene3D" id="3.30.160.60">
    <property type="entry name" value="Classic Zinc Finger"/>
    <property type="match status" value="3"/>
</dbReference>
<keyword evidence="1" id="KW-0479">Metal-binding</keyword>
<protein>
    <submittedName>
        <fullName evidence="8">ZBT24-like protein</fullName>
    </submittedName>
</protein>
<feature type="region of interest" description="Disordered" evidence="6">
    <location>
        <begin position="545"/>
        <end position="583"/>
    </location>
</feature>
<dbReference type="PROSITE" id="PS50157">
    <property type="entry name" value="ZINC_FINGER_C2H2_2"/>
    <property type="match status" value="4"/>
</dbReference>
<organism evidence="8 9">
    <name type="scientific">Mya arenaria</name>
    <name type="common">Soft-shell clam</name>
    <dbReference type="NCBI Taxonomy" id="6604"/>
    <lineage>
        <taxon>Eukaryota</taxon>
        <taxon>Metazoa</taxon>
        <taxon>Spiralia</taxon>
        <taxon>Lophotrochozoa</taxon>
        <taxon>Mollusca</taxon>
        <taxon>Bivalvia</taxon>
        <taxon>Autobranchia</taxon>
        <taxon>Heteroconchia</taxon>
        <taxon>Euheterodonta</taxon>
        <taxon>Imparidentia</taxon>
        <taxon>Neoheterodontei</taxon>
        <taxon>Myida</taxon>
        <taxon>Myoidea</taxon>
        <taxon>Myidae</taxon>
        <taxon>Mya</taxon>
    </lineage>
</organism>
<feature type="compositionally biased region" description="Polar residues" evidence="6">
    <location>
        <begin position="324"/>
        <end position="336"/>
    </location>
</feature>
<evidence type="ECO:0000256" key="6">
    <source>
        <dbReference type="SAM" id="MobiDB-lite"/>
    </source>
</evidence>